<dbReference type="PANTHER" id="PTHR11102">
    <property type="entry name" value="SEL-1-LIKE PROTEIN"/>
    <property type="match status" value="1"/>
</dbReference>
<comment type="similarity">
    <text evidence="1">Belongs to the sel-1 family.</text>
</comment>
<evidence type="ECO:0000313" key="3">
    <source>
        <dbReference type="EMBL" id="GMI17261.1"/>
    </source>
</evidence>
<dbReference type="InterPro" id="IPR050767">
    <property type="entry name" value="Sel1_AlgK"/>
</dbReference>
<name>A0A9W7FSN4_9STRA</name>
<dbReference type="SUPFAM" id="SSF81901">
    <property type="entry name" value="HCP-like"/>
    <property type="match status" value="2"/>
</dbReference>
<dbReference type="Pfam" id="PF08238">
    <property type="entry name" value="Sel1"/>
    <property type="match status" value="4"/>
</dbReference>
<dbReference type="InterPro" id="IPR006597">
    <property type="entry name" value="Sel1-like"/>
</dbReference>
<evidence type="ECO:0000256" key="1">
    <source>
        <dbReference type="ARBA" id="ARBA00038101"/>
    </source>
</evidence>
<gene>
    <name evidence="3" type="ORF">TrLO_g13404</name>
</gene>
<dbReference type="InterPro" id="IPR011990">
    <property type="entry name" value="TPR-like_helical_dom_sf"/>
</dbReference>
<organism evidence="3 4">
    <name type="scientific">Triparma laevis f. longispina</name>
    <dbReference type="NCBI Taxonomy" id="1714387"/>
    <lineage>
        <taxon>Eukaryota</taxon>
        <taxon>Sar</taxon>
        <taxon>Stramenopiles</taxon>
        <taxon>Ochrophyta</taxon>
        <taxon>Bolidophyceae</taxon>
        <taxon>Parmales</taxon>
        <taxon>Triparmaceae</taxon>
        <taxon>Triparma</taxon>
    </lineage>
</organism>
<dbReference type="Proteomes" id="UP001165122">
    <property type="component" value="Unassembled WGS sequence"/>
</dbReference>
<proteinExistence type="inferred from homology"/>
<dbReference type="AlphaFoldDB" id="A0A9W7FSN4"/>
<accession>A0A9W7FSN4</accession>
<comment type="caution">
    <text evidence="3">The sequence shown here is derived from an EMBL/GenBank/DDBJ whole genome shotgun (WGS) entry which is preliminary data.</text>
</comment>
<sequence length="364" mass="40161">MASMTEDQPLTATAKARLNLLHIYNTACSYLEKGEVKSAFTLFSQAAAHSHPLSCHNLGIMYERGYAGVVEKDMIQAMKMYSVAAERRFPESQYALACLLKNVMGEMDSAMELFIMAADQGHVSAAFNLGVVYESGSFNGPKDKESAVDYYKMAAEAGHAKAAVNLGVLLGGEDGEKWLAAAAKGGDGTACFNLSIALKEKGEVEKGLEYLEKASESKHVSACYNLAKEKIRKGELAEAEKLMNFAADEGDARAVKDSRKLSRIVRNDRIVKEREDKVRREMEECRLDEERRLVENKLRIQRAQEALEKEMGGGEGGEEEEEEEEGYGDNKNTRGKPTQTAIERVKAAVAARKLKARQEAEARK</sequence>
<dbReference type="PANTHER" id="PTHR11102:SF160">
    <property type="entry name" value="ERAD-ASSOCIATED E3 UBIQUITIN-PROTEIN LIGASE COMPONENT HRD3"/>
    <property type="match status" value="1"/>
</dbReference>
<dbReference type="EMBL" id="BRXW01000286">
    <property type="protein sequence ID" value="GMI17261.1"/>
    <property type="molecule type" value="Genomic_DNA"/>
</dbReference>
<evidence type="ECO:0000313" key="4">
    <source>
        <dbReference type="Proteomes" id="UP001165122"/>
    </source>
</evidence>
<dbReference type="OrthoDB" id="2384430at2759"/>
<dbReference type="Gene3D" id="1.25.40.10">
    <property type="entry name" value="Tetratricopeptide repeat domain"/>
    <property type="match status" value="2"/>
</dbReference>
<protein>
    <submittedName>
        <fullName evidence="3">Uncharacterized protein</fullName>
    </submittedName>
</protein>
<reference evidence="4" key="1">
    <citation type="journal article" date="2023" name="Commun. Biol.">
        <title>Genome analysis of Parmales, the sister group of diatoms, reveals the evolutionary specialization of diatoms from phago-mixotrophs to photoautotrophs.</title>
        <authorList>
            <person name="Ban H."/>
            <person name="Sato S."/>
            <person name="Yoshikawa S."/>
            <person name="Yamada K."/>
            <person name="Nakamura Y."/>
            <person name="Ichinomiya M."/>
            <person name="Sato N."/>
            <person name="Blanc-Mathieu R."/>
            <person name="Endo H."/>
            <person name="Kuwata A."/>
            <person name="Ogata H."/>
        </authorList>
    </citation>
    <scope>NUCLEOTIDE SEQUENCE [LARGE SCALE GENOMIC DNA]</scope>
    <source>
        <strain evidence="4">NIES 3700</strain>
    </source>
</reference>
<evidence type="ECO:0000256" key="2">
    <source>
        <dbReference type="SAM" id="MobiDB-lite"/>
    </source>
</evidence>
<feature type="region of interest" description="Disordered" evidence="2">
    <location>
        <begin position="305"/>
        <end position="340"/>
    </location>
</feature>
<dbReference type="SMART" id="SM00671">
    <property type="entry name" value="SEL1"/>
    <property type="match status" value="6"/>
</dbReference>
<feature type="compositionally biased region" description="Acidic residues" evidence="2">
    <location>
        <begin position="316"/>
        <end position="327"/>
    </location>
</feature>
<keyword evidence="4" id="KW-1185">Reference proteome</keyword>